<dbReference type="SMART" id="SM00291">
    <property type="entry name" value="ZnF_ZZ"/>
    <property type="match status" value="1"/>
</dbReference>
<accession>Q1RL59</accession>
<reference evidence="15" key="1">
    <citation type="journal article" date="2002" name="Science">
        <title>The draft genome of Ciona intestinalis: insights into chordate and vertebrate origins.</title>
        <authorList>
            <person name="Dehal P."/>
            <person name="Satou Y."/>
            <person name="Campbell R.K."/>
            <person name="Chapman J."/>
            <person name="Degnan B."/>
            <person name="De Tomaso A."/>
            <person name="Davidson B."/>
            <person name="Di Gregorio A."/>
            <person name="Gelpke M."/>
            <person name="Goodstein D.M."/>
            <person name="Harafuji N."/>
            <person name="Hastings K.E."/>
            <person name="Ho I."/>
            <person name="Hotta K."/>
            <person name="Huang W."/>
            <person name="Kawashima T."/>
            <person name="Lemaire P."/>
            <person name="Martinez D."/>
            <person name="Meinertzhagen I.A."/>
            <person name="Necula S."/>
            <person name="Nonaka M."/>
            <person name="Putnam N."/>
            <person name="Rash S."/>
            <person name="Saiga H."/>
            <person name="Satake M."/>
            <person name="Terry A."/>
            <person name="Yamada L."/>
            <person name="Wang H.G."/>
            <person name="Awazu S."/>
            <person name="Azumi K."/>
            <person name="Boore J."/>
            <person name="Branno M."/>
            <person name="Chin-Bow S."/>
            <person name="DeSantis R."/>
            <person name="Doyle S."/>
            <person name="Francino P."/>
            <person name="Keys D.N."/>
            <person name="Haga S."/>
            <person name="Hayashi H."/>
            <person name="Hino K."/>
            <person name="Imai K.S."/>
            <person name="Inaba K."/>
            <person name="Kano S."/>
            <person name="Kobayashi K."/>
            <person name="Kobayashi M."/>
            <person name="Lee B.I."/>
            <person name="Makabe K.W."/>
            <person name="Manohar C."/>
            <person name="Matassi G."/>
            <person name="Medina M."/>
            <person name="Mochizuki Y."/>
            <person name="Mount S."/>
            <person name="Morishita T."/>
            <person name="Miura S."/>
            <person name="Nakayama A."/>
            <person name="Nishizaka S."/>
            <person name="Nomoto H."/>
            <person name="Ohta F."/>
            <person name="Oishi K."/>
            <person name="Rigoutsos I."/>
            <person name="Sano M."/>
            <person name="Sasaki A."/>
            <person name="Sasakura Y."/>
            <person name="Shoguchi E."/>
            <person name="Shin-i T."/>
            <person name="Spagnuolo A."/>
            <person name="Stainier D."/>
            <person name="Suzuki M.M."/>
            <person name="Tassy O."/>
            <person name="Takatori N."/>
            <person name="Tokuoka M."/>
            <person name="Yagi K."/>
            <person name="Yoshizaki F."/>
            <person name="Wada S."/>
            <person name="Zhang C."/>
            <person name="Hyatt P.D."/>
            <person name="Larimer F."/>
            <person name="Detter C."/>
            <person name="Doggett N."/>
            <person name="Glavina T."/>
            <person name="Hawkins T."/>
            <person name="Richardson P."/>
            <person name="Lucas S."/>
            <person name="Kohara Y."/>
            <person name="Levine M."/>
            <person name="Satoh N."/>
            <person name="Rokhsar D.S."/>
        </authorList>
    </citation>
    <scope>NUCLEOTIDE SEQUENCE [LARGE SCALE GENOMIC DNA]</scope>
</reference>
<dbReference type="Gene3D" id="1.10.238.10">
    <property type="entry name" value="EF-hand"/>
    <property type="match status" value="1"/>
</dbReference>
<feature type="coiled-coil region" evidence="10">
    <location>
        <begin position="351"/>
        <end position="424"/>
    </location>
</feature>
<feature type="domain" description="ZZ-type" evidence="12">
    <location>
        <begin position="235"/>
        <end position="292"/>
    </location>
</feature>
<dbReference type="InterPro" id="IPR011992">
    <property type="entry name" value="EF-hand-dom_pair"/>
</dbReference>
<evidence type="ECO:0000256" key="6">
    <source>
        <dbReference type="ARBA" id="ARBA00022833"/>
    </source>
</evidence>
<dbReference type="Ensembl" id="ENSCINT00000033763.1">
    <property type="protein sequence ID" value="ENSCINP00000030145.1"/>
    <property type="gene ID" value="ENSCING00000021400.1"/>
</dbReference>
<dbReference type="CTD" id="100169910"/>
<dbReference type="InterPro" id="IPR043145">
    <property type="entry name" value="Znf_ZZ_sf"/>
</dbReference>
<keyword evidence="5 9" id="KW-0863">Zinc-finger</keyword>
<dbReference type="CDD" id="cd16243">
    <property type="entry name" value="EFh_DYTN"/>
    <property type="match status" value="1"/>
</dbReference>
<reference evidence="14" key="4">
    <citation type="submission" date="2025-05" db="UniProtKB">
        <authorList>
            <consortium name="Ensembl"/>
        </authorList>
    </citation>
    <scope>IDENTIFICATION</scope>
</reference>
<dbReference type="GO" id="GO:0008270">
    <property type="term" value="F:zinc ion binding"/>
    <property type="evidence" value="ECO:0007669"/>
    <property type="project" value="UniProtKB-KW"/>
</dbReference>
<dbReference type="RefSeq" id="NP_001122363.1">
    <property type="nucleotide sequence ID" value="NM_001128891.1"/>
</dbReference>
<dbReference type="Pfam" id="PF09068">
    <property type="entry name" value="EF-hand_2"/>
    <property type="match status" value="1"/>
</dbReference>
<keyword evidence="10" id="KW-0175">Coiled coil</keyword>
<dbReference type="EMBL" id="EAAA01002558">
    <property type="status" value="NOT_ANNOTATED_CDS"/>
    <property type="molecule type" value="Genomic_DNA"/>
</dbReference>
<dbReference type="GO" id="GO:0005886">
    <property type="term" value="C:plasma membrane"/>
    <property type="evidence" value="ECO:0000318"/>
    <property type="project" value="GO_Central"/>
</dbReference>
<dbReference type="PANTHER" id="PTHR12268:SF14">
    <property type="entry name" value="DYSTROPHIN-1"/>
    <property type="match status" value="1"/>
</dbReference>
<keyword evidence="15" id="KW-1185">Reference proteome</keyword>
<reference evidence="13" key="2">
    <citation type="journal article" date="2006" name="Dev. Biol.">
        <title>Systematic analysis of embryonic expression profiles of zinc finger genes in Ciona intestinalis.</title>
        <authorList>
            <person name="Miwata K."/>
            <person name="Chiba T."/>
            <person name="Horii R."/>
            <person name="Yamada L."/>
            <person name="Kubo A."/>
            <person name="Miyamura D."/>
            <person name="Satoh N."/>
            <person name="Satou Y."/>
        </authorList>
    </citation>
    <scope>NUCLEOTIDE SEQUENCE</scope>
</reference>
<dbReference type="GO" id="GO:0045202">
    <property type="term" value="C:synapse"/>
    <property type="evidence" value="ECO:0007669"/>
    <property type="project" value="GOC"/>
</dbReference>
<dbReference type="InterPro" id="IPR050774">
    <property type="entry name" value="KCMF1/Dystrophin"/>
</dbReference>
<dbReference type="Gene3D" id="3.30.60.90">
    <property type="match status" value="1"/>
</dbReference>
<dbReference type="STRING" id="7719.ENSCINP00000030145"/>
<keyword evidence="7" id="KW-0106">Calcium</keyword>
<dbReference type="GO" id="GO:0005737">
    <property type="term" value="C:cytoplasm"/>
    <property type="evidence" value="ECO:0007669"/>
    <property type="project" value="UniProtKB-SubCell"/>
</dbReference>
<dbReference type="InterPro" id="IPR015153">
    <property type="entry name" value="EF-hand_dom_typ1"/>
</dbReference>
<evidence type="ECO:0000256" key="9">
    <source>
        <dbReference type="PROSITE-ProRule" id="PRU00228"/>
    </source>
</evidence>
<proteinExistence type="evidence at transcript level"/>
<dbReference type="Pfam" id="PF09069">
    <property type="entry name" value="EF-hand_3"/>
    <property type="match status" value="1"/>
</dbReference>
<protein>
    <submittedName>
        <fullName evidence="13 14">Zinc finger protein</fullName>
    </submittedName>
</protein>
<evidence type="ECO:0000256" key="4">
    <source>
        <dbReference type="ARBA" id="ARBA00022723"/>
    </source>
</evidence>
<evidence type="ECO:0000313" key="15">
    <source>
        <dbReference type="Proteomes" id="UP000008144"/>
    </source>
</evidence>
<dbReference type="InterPro" id="IPR000433">
    <property type="entry name" value="Znf_ZZ"/>
</dbReference>
<feature type="region of interest" description="Disordered" evidence="11">
    <location>
        <begin position="437"/>
        <end position="482"/>
    </location>
</feature>
<feature type="compositionally biased region" description="Basic residues" evidence="11">
    <location>
        <begin position="459"/>
        <end position="471"/>
    </location>
</feature>
<dbReference type="EMBL" id="BR000175">
    <property type="protein sequence ID" value="FAA00206.1"/>
    <property type="molecule type" value="mRNA"/>
</dbReference>
<dbReference type="SUPFAM" id="SSF57850">
    <property type="entry name" value="RING/U-box"/>
    <property type="match status" value="1"/>
</dbReference>
<dbReference type="GO" id="GO:0099536">
    <property type="term" value="P:synaptic signaling"/>
    <property type="evidence" value="ECO:0000318"/>
    <property type="project" value="GO_Central"/>
</dbReference>
<dbReference type="GeneID" id="100169910"/>
<dbReference type="AlphaFoldDB" id="Q1RL59"/>
<dbReference type="InterPro" id="IPR015154">
    <property type="entry name" value="EF-hand_dom_typ2"/>
</dbReference>
<dbReference type="Proteomes" id="UP000008144">
    <property type="component" value="Chromosome 7"/>
</dbReference>
<evidence type="ECO:0000256" key="3">
    <source>
        <dbReference type="ARBA" id="ARBA00022490"/>
    </source>
</evidence>
<evidence type="ECO:0000259" key="12">
    <source>
        <dbReference type="PROSITE" id="PS50135"/>
    </source>
</evidence>
<dbReference type="OrthoDB" id="10057795at2759"/>
<name>Q1RL59_CIOIN</name>
<evidence type="ECO:0000256" key="5">
    <source>
        <dbReference type="ARBA" id="ARBA00022771"/>
    </source>
</evidence>
<accession>A0A1W2VU27</accession>
<evidence type="ECO:0000313" key="13">
    <source>
        <dbReference type="EMBL" id="FAA00206.1"/>
    </source>
</evidence>
<evidence type="ECO:0000256" key="8">
    <source>
        <dbReference type="ARBA" id="ARBA00023212"/>
    </source>
</evidence>
<keyword evidence="3" id="KW-0963">Cytoplasm</keyword>
<evidence type="ECO:0000256" key="1">
    <source>
        <dbReference type="ARBA" id="ARBA00004245"/>
    </source>
</evidence>
<dbReference type="GeneTree" id="ENSGT00940000166230"/>
<dbReference type="KEGG" id="cin:100169910"/>
<dbReference type="PANTHER" id="PTHR12268">
    <property type="entry name" value="E3 UBIQUITIN-PROTEIN LIGASE KCMF1"/>
    <property type="match status" value="1"/>
</dbReference>
<keyword evidence="8" id="KW-0206">Cytoskeleton</keyword>
<evidence type="ECO:0000313" key="14">
    <source>
        <dbReference type="Ensembl" id="ENSCINP00000030145.1"/>
    </source>
</evidence>
<organism evidence="13">
    <name type="scientific">Ciona intestinalis</name>
    <name type="common">Transparent sea squirt</name>
    <name type="synonym">Ascidia intestinalis</name>
    <dbReference type="NCBI Taxonomy" id="7719"/>
    <lineage>
        <taxon>Eukaryota</taxon>
        <taxon>Metazoa</taxon>
        <taxon>Chordata</taxon>
        <taxon>Tunicata</taxon>
        <taxon>Ascidiacea</taxon>
        <taxon>Phlebobranchia</taxon>
        <taxon>Cionidae</taxon>
        <taxon>Ciona</taxon>
    </lineage>
</organism>
<sequence>MESLNKSGDTKKELDKLITKITLEFHDIKFSVYRTSLKLGRIQDAFHLRGITTTTLYSKVKKLILNKTNTSIDNVTTEGMNYEELEGLVRSLYHDSLSKVSKKLCECLCTLVFQTFQDFTENRVSVIAVVLFFIILGGEELVKKYKLLFSLYSGSLRMLTRSRCGLMLAHCVRLTDVVGEDINFGNISSAIASCFSGVLGASISEQQLLQWLFKEPQSLVWLPTMHRLNLAKSSVHEVQCAECKIRPIIGLRFQCLKCLDYDTCHHCFLTQSNSSRSHKLNHPRQEYCTPAGGREKVNAFARTIRNIVTKRYKQKPLSSSFLPIDQSPSSDNVVMETRDKLNESSDFVEINHLAAAEREELEKLVSKLKEENDKMSGTVQLLESTKHDVPSNEIEDRLILQSHLDTVTQQNKSLQSELDNLKCVVFADDFMTTGKSQSHHELSANQSEVSESCDERSTNKKTAKKRKKRAPRPTPEGDKDNEFVVDENMAGGLEAHLHHLVDRLGRNDEDGEMEDVVNAMVDAGEMFIRLLDVILVN</sequence>
<dbReference type="SUPFAM" id="SSF47473">
    <property type="entry name" value="EF-hand"/>
    <property type="match status" value="1"/>
</dbReference>
<gene>
    <name evidence="13" type="primary">Ci-ZF(ZZ)-4</name>
    <name evidence="14" type="synonym">zf(zz)-4</name>
</gene>
<evidence type="ECO:0000256" key="10">
    <source>
        <dbReference type="SAM" id="Coils"/>
    </source>
</evidence>
<comment type="subcellular location">
    <subcellularLocation>
        <location evidence="2">Cell membrane</location>
        <location evidence="2">Sarcolemma</location>
        <topology evidence="2">Peripheral membrane protein</topology>
        <orientation evidence="2">Cytoplasmic side</orientation>
    </subcellularLocation>
    <subcellularLocation>
        <location evidence="1">Cytoplasm</location>
        <location evidence="1">Cytoskeleton</location>
    </subcellularLocation>
</comment>
<evidence type="ECO:0000256" key="7">
    <source>
        <dbReference type="ARBA" id="ARBA00022837"/>
    </source>
</evidence>
<dbReference type="PROSITE" id="PS50135">
    <property type="entry name" value="ZF_ZZ_2"/>
    <property type="match status" value="1"/>
</dbReference>
<keyword evidence="4" id="KW-0479">Metal-binding</keyword>
<dbReference type="HOGENOM" id="CLU_507075_0_0_1"/>
<evidence type="ECO:0000256" key="2">
    <source>
        <dbReference type="ARBA" id="ARBA00004278"/>
    </source>
</evidence>
<evidence type="ECO:0000256" key="11">
    <source>
        <dbReference type="SAM" id="MobiDB-lite"/>
    </source>
</evidence>
<dbReference type="Pfam" id="PF00569">
    <property type="entry name" value="ZZ"/>
    <property type="match status" value="1"/>
</dbReference>
<keyword evidence="6" id="KW-0862">Zinc</keyword>
<reference evidence="14" key="3">
    <citation type="journal article" date="2008" name="Genome Biol.">
        <title>Improved genome assembly and evidence-based global gene model set for the chordate Ciona intestinalis: new insight into intron and operon populations.</title>
        <authorList>
            <person name="Satou Y."/>
            <person name="Mineta K."/>
            <person name="Ogasawara M."/>
            <person name="Sasakura Y."/>
            <person name="Shoguchi E."/>
            <person name="Ueno K."/>
            <person name="Yamada L."/>
            <person name="Matsumoto J."/>
            <person name="Wasserscheid J."/>
            <person name="Dewar K."/>
            <person name="Wiley G.B."/>
            <person name="Macmil S.L."/>
            <person name="Roe B.A."/>
            <person name="Zeller R.W."/>
            <person name="Hastings K.E."/>
            <person name="Lemaire P."/>
            <person name="Lindquist E."/>
            <person name="Endo T."/>
            <person name="Hotta K."/>
            <person name="Inaba K."/>
        </authorList>
    </citation>
    <scope>NUCLEOTIDE SEQUENCE [LARGE SCALE GENOMIC DNA]</scope>
    <source>
        <strain evidence="14">wild type</strain>
    </source>
</reference>